<protein>
    <submittedName>
        <fullName evidence="1">Uncharacterized protein</fullName>
    </submittedName>
</protein>
<proteinExistence type="predicted"/>
<reference evidence="1 2" key="1">
    <citation type="submission" date="2021-04" db="EMBL/GenBank/DDBJ databases">
        <title>Nocardia tengchongensis.</title>
        <authorList>
            <person name="Zhuang k."/>
            <person name="Ran Y."/>
            <person name="Li W."/>
        </authorList>
    </citation>
    <scope>NUCLEOTIDE SEQUENCE [LARGE SCALE GENOMIC DNA]</scope>
    <source>
        <strain evidence="1 2">CFH S0057</strain>
    </source>
</reference>
<accession>A0ABX8CT55</accession>
<gene>
    <name evidence="1" type="ORF">KHQ06_09360</name>
</gene>
<dbReference type="GeneID" id="300987999"/>
<evidence type="ECO:0000313" key="1">
    <source>
        <dbReference type="EMBL" id="QVI23104.1"/>
    </source>
</evidence>
<organism evidence="1 2">
    <name type="scientific">Nocardia tengchongensis</name>
    <dbReference type="NCBI Taxonomy" id="2055889"/>
    <lineage>
        <taxon>Bacteria</taxon>
        <taxon>Bacillati</taxon>
        <taxon>Actinomycetota</taxon>
        <taxon>Actinomycetes</taxon>
        <taxon>Mycobacteriales</taxon>
        <taxon>Nocardiaceae</taxon>
        <taxon>Nocardia</taxon>
    </lineage>
</organism>
<dbReference type="RefSeq" id="WP_213559179.1">
    <property type="nucleotide sequence ID" value="NZ_JBFAJM010000001.1"/>
</dbReference>
<evidence type="ECO:0000313" key="2">
    <source>
        <dbReference type="Proteomes" id="UP000683310"/>
    </source>
</evidence>
<sequence>MIDRIDAVPEADYVEQHIPAYPADQPYPEIYPEDDVLTDRVLESDSEITPLPADDNGWSASEGDLVEQAIPVPMGDDWESSPS</sequence>
<name>A0ABX8CT55_9NOCA</name>
<dbReference type="EMBL" id="CP074371">
    <property type="protein sequence ID" value="QVI23104.1"/>
    <property type="molecule type" value="Genomic_DNA"/>
</dbReference>
<dbReference type="Proteomes" id="UP000683310">
    <property type="component" value="Chromosome"/>
</dbReference>
<keyword evidence="2" id="KW-1185">Reference proteome</keyword>